<dbReference type="Gene3D" id="3.40.630.30">
    <property type="match status" value="1"/>
</dbReference>
<name>A0ABN2XZG2_9ACTN</name>
<dbReference type="InterPro" id="IPR016181">
    <property type="entry name" value="Acyl_CoA_acyltransferase"/>
</dbReference>
<dbReference type="PROSITE" id="PS51186">
    <property type="entry name" value="GNAT"/>
    <property type="match status" value="1"/>
</dbReference>
<dbReference type="InterPro" id="IPR000182">
    <property type="entry name" value="GNAT_dom"/>
</dbReference>
<keyword evidence="4" id="KW-1185">Reference proteome</keyword>
<dbReference type="EMBL" id="BAAANS010000068">
    <property type="protein sequence ID" value="GAA2119582.1"/>
    <property type="molecule type" value="Genomic_DNA"/>
</dbReference>
<gene>
    <name evidence="3" type="ORF">GCM10009759_67760</name>
</gene>
<feature type="region of interest" description="Disordered" evidence="1">
    <location>
        <begin position="1"/>
        <end position="27"/>
    </location>
</feature>
<evidence type="ECO:0000259" key="2">
    <source>
        <dbReference type="PROSITE" id="PS51186"/>
    </source>
</evidence>
<dbReference type="Proteomes" id="UP001500897">
    <property type="component" value="Unassembled WGS sequence"/>
</dbReference>
<feature type="compositionally biased region" description="Pro residues" evidence="1">
    <location>
        <begin position="12"/>
        <end position="22"/>
    </location>
</feature>
<comment type="caution">
    <text evidence="3">The sequence shown here is derived from an EMBL/GenBank/DDBJ whole genome shotgun (WGS) entry which is preliminary data.</text>
</comment>
<dbReference type="CDD" id="cd04301">
    <property type="entry name" value="NAT_SF"/>
    <property type="match status" value="1"/>
</dbReference>
<feature type="domain" description="N-acetyltransferase" evidence="2">
    <location>
        <begin position="21"/>
        <end position="180"/>
    </location>
</feature>
<dbReference type="Pfam" id="PF00583">
    <property type="entry name" value="Acetyltransf_1"/>
    <property type="match status" value="1"/>
</dbReference>
<organism evidence="3 4">
    <name type="scientific">Kitasatospora saccharophila</name>
    <dbReference type="NCBI Taxonomy" id="407973"/>
    <lineage>
        <taxon>Bacteria</taxon>
        <taxon>Bacillati</taxon>
        <taxon>Actinomycetota</taxon>
        <taxon>Actinomycetes</taxon>
        <taxon>Kitasatosporales</taxon>
        <taxon>Streptomycetaceae</taxon>
        <taxon>Kitasatospora</taxon>
    </lineage>
</organism>
<dbReference type="SUPFAM" id="SSF55729">
    <property type="entry name" value="Acyl-CoA N-acyltransferases (Nat)"/>
    <property type="match status" value="1"/>
</dbReference>
<evidence type="ECO:0000313" key="4">
    <source>
        <dbReference type="Proteomes" id="UP001500897"/>
    </source>
</evidence>
<evidence type="ECO:0000313" key="3">
    <source>
        <dbReference type="EMBL" id="GAA2119582.1"/>
    </source>
</evidence>
<proteinExistence type="predicted"/>
<protein>
    <recommendedName>
        <fullName evidence="2">N-acetyltransferase domain-containing protein</fullName>
    </recommendedName>
</protein>
<sequence length="183" mass="19446">MCEAGRMAAPDRTPPPPPPPPALREGTAADAADVARLYLASRRSAYAGLVPAGVLDAEGPEQELLWALRLDADYGTPADTPVLLLAERDGAGVDGFAYLVPDGGEVRLEQLHVRPGRTGAGIGTHLLRAALERFPGAPVRLEVLAANRRAIAFYERHGAHRLGRGTAHFPGGTQLPQYAYGWN</sequence>
<evidence type="ECO:0000256" key="1">
    <source>
        <dbReference type="SAM" id="MobiDB-lite"/>
    </source>
</evidence>
<reference evidence="4" key="1">
    <citation type="journal article" date="2019" name="Int. J. Syst. Evol. Microbiol.">
        <title>The Global Catalogue of Microorganisms (GCM) 10K type strain sequencing project: providing services to taxonomists for standard genome sequencing and annotation.</title>
        <authorList>
            <consortium name="The Broad Institute Genomics Platform"/>
            <consortium name="The Broad Institute Genome Sequencing Center for Infectious Disease"/>
            <person name="Wu L."/>
            <person name="Ma J."/>
        </authorList>
    </citation>
    <scope>NUCLEOTIDE SEQUENCE [LARGE SCALE GENOMIC DNA]</scope>
    <source>
        <strain evidence="4">JCM 14559</strain>
    </source>
</reference>
<accession>A0ABN2XZG2</accession>